<evidence type="ECO:0000256" key="1">
    <source>
        <dbReference type="SAM" id="MobiDB-lite"/>
    </source>
</evidence>
<evidence type="ECO:0000313" key="2">
    <source>
        <dbReference type="EMBL" id="CAG6447865.1"/>
    </source>
</evidence>
<name>A0A8D8A1Y3_CULPI</name>
<dbReference type="AlphaFoldDB" id="A0A8D8A1Y3"/>
<proteinExistence type="predicted"/>
<reference evidence="2" key="1">
    <citation type="submission" date="2021-05" db="EMBL/GenBank/DDBJ databases">
        <authorList>
            <person name="Alioto T."/>
            <person name="Alioto T."/>
            <person name="Gomez Garrido J."/>
        </authorList>
    </citation>
    <scope>NUCLEOTIDE SEQUENCE</scope>
</reference>
<feature type="compositionally biased region" description="Basic residues" evidence="1">
    <location>
        <begin position="45"/>
        <end position="61"/>
    </location>
</feature>
<feature type="compositionally biased region" description="Basic and acidic residues" evidence="1">
    <location>
        <begin position="136"/>
        <end position="153"/>
    </location>
</feature>
<dbReference type="EMBL" id="HBUE01010062">
    <property type="protein sequence ID" value="CAG6447867.1"/>
    <property type="molecule type" value="Transcribed_RNA"/>
</dbReference>
<feature type="region of interest" description="Disordered" evidence="1">
    <location>
        <begin position="45"/>
        <end position="206"/>
    </location>
</feature>
<protein>
    <submittedName>
        <fullName evidence="2">(northern house mosquito) hypothetical protein</fullName>
    </submittedName>
</protein>
<organism evidence="2">
    <name type="scientific">Culex pipiens</name>
    <name type="common">House mosquito</name>
    <dbReference type="NCBI Taxonomy" id="7175"/>
    <lineage>
        <taxon>Eukaryota</taxon>
        <taxon>Metazoa</taxon>
        <taxon>Ecdysozoa</taxon>
        <taxon>Arthropoda</taxon>
        <taxon>Hexapoda</taxon>
        <taxon>Insecta</taxon>
        <taxon>Pterygota</taxon>
        <taxon>Neoptera</taxon>
        <taxon>Endopterygota</taxon>
        <taxon>Diptera</taxon>
        <taxon>Nematocera</taxon>
        <taxon>Culicoidea</taxon>
        <taxon>Culicidae</taxon>
        <taxon>Culicinae</taxon>
        <taxon>Culicini</taxon>
        <taxon>Culex</taxon>
        <taxon>Culex</taxon>
    </lineage>
</organism>
<accession>A0A8D8A1Y3</accession>
<feature type="compositionally biased region" description="Basic and acidic residues" evidence="1">
    <location>
        <begin position="249"/>
        <end position="259"/>
    </location>
</feature>
<feature type="compositionally biased region" description="Basic residues" evidence="1">
    <location>
        <begin position="82"/>
        <end position="102"/>
    </location>
</feature>
<dbReference type="EMBL" id="HBUE01010061">
    <property type="protein sequence ID" value="CAG6447865.1"/>
    <property type="molecule type" value="Transcribed_RNA"/>
</dbReference>
<sequence>MVRSPLRLGPRRLGPLELRHPAKLARKALLVPRPHLPQRRRILAQLGHQRKLPRSRKRKLARPAQHQPAVRRTRLPLPNIRRLGRQGVRHGRGQVQHARRARPPPQRPARGSRAHHAAALPGAKAKQTHGLPAESRAGRVGDLPDGHRDEAQAGRRSVRRGVRSGVETVRQHRCGQDAQGGHDGAEGLPRGGRHHEGDEASQPGAAHRCVHARAPVLHHHRVHEPRQPARLPALGRPRNAGRRGVAVHGHPDRVRHELPGEPQLYPSRSGGAKLSRRRQQPGQGGRLRAGPIDARRHLYGPRRRQVPDQVDRPGGLSL</sequence>
<feature type="region of interest" description="Disordered" evidence="1">
    <location>
        <begin position="219"/>
        <end position="318"/>
    </location>
</feature>